<dbReference type="STRING" id="203124.Tery_4478"/>
<name>Q10WA9_TRIEI</name>
<dbReference type="EMBL" id="CP000393">
    <property type="protein sequence ID" value="ABG53465.1"/>
    <property type="molecule type" value="Genomic_DNA"/>
</dbReference>
<dbReference type="InterPro" id="IPR051532">
    <property type="entry name" value="Ester_Hydrolysis_Enzymes"/>
</dbReference>
<sequence>MTVAILIVTDYNLPEDPQVSAIITSTTTNSIKSNKPSPLFGEARTKLLAIGRNHKWTYKQWVEQLQREAIAAANNRPERLTILVGDSLSLWFPSKLLPWDRNWLNQGISGETTAGLLKRLYLFDSTRPETIFVMIGINDLLNGVDNQKILANQRKIISQLRTVHPGSQIVVQSILPHSGELATWEGRDRLLQLSNSRIRKINRSLKALADDEGAFYLNLYPLFTNAQGLLRSELSTDGLHLNDKGYQVWSTAIKMYIKIRLEQPW</sequence>
<dbReference type="InterPro" id="IPR013830">
    <property type="entry name" value="SGNH_hydro"/>
</dbReference>
<dbReference type="HOGENOM" id="CLU_051989_6_0_3"/>
<protein>
    <submittedName>
        <fullName evidence="2">Lipolytic enzyme, G-D-S-L</fullName>
    </submittedName>
</protein>
<dbReference type="RefSeq" id="WP_011613787.1">
    <property type="nucleotide sequence ID" value="NC_008312.1"/>
</dbReference>
<dbReference type="KEGG" id="ter:Tery_4478"/>
<dbReference type="PANTHER" id="PTHR30383:SF5">
    <property type="entry name" value="SGNH HYDROLASE-TYPE ESTERASE DOMAIN-CONTAINING PROTEIN"/>
    <property type="match status" value="1"/>
</dbReference>
<proteinExistence type="predicted"/>
<accession>Q10WA9</accession>
<gene>
    <name evidence="2" type="ordered locus">Tery_4478</name>
</gene>
<dbReference type="eggNOG" id="COG2755">
    <property type="taxonomic scope" value="Bacteria"/>
</dbReference>
<dbReference type="CDD" id="cd01828">
    <property type="entry name" value="sialate_O-acetylesterase_like2"/>
    <property type="match status" value="1"/>
</dbReference>
<dbReference type="InterPro" id="IPR036514">
    <property type="entry name" value="SGNH_hydro_sf"/>
</dbReference>
<organism evidence="2">
    <name type="scientific">Trichodesmium erythraeum (strain IMS101)</name>
    <dbReference type="NCBI Taxonomy" id="203124"/>
    <lineage>
        <taxon>Bacteria</taxon>
        <taxon>Bacillati</taxon>
        <taxon>Cyanobacteriota</taxon>
        <taxon>Cyanophyceae</taxon>
        <taxon>Oscillatoriophycideae</taxon>
        <taxon>Oscillatoriales</taxon>
        <taxon>Microcoleaceae</taxon>
        <taxon>Trichodesmium</taxon>
    </lineage>
</organism>
<dbReference type="Pfam" id="PF13472">
    <property type="entry name" value="Lipase_GDSL_2"/>
    <property type="match status" value="1"/>
</dbReference>
<feature type="domain" description="SGNH hydrolase-type esterase" evidence="1">
    <location>
        <begin position="100"/>
        <end position="248"/>
    </location>
</feature>
<dbReference type="PANTHER" id="PTHR30383">
    <property type="entry name" value="THIOESTERASE 1/PROTEASE 1/LYSOPHOSPHOLIPASE L1"/>
    <property type="match status" value="1"/>
</dbReference>
<dbReference type="AlphaFoldDB" id="Q10WA9"/>
<dbReference type="OrthoDB" id="2513075at2"/>
<reference evidence="2" key="1">
    <citation type="submission" date="2006-06" db="EMBL/GenBank/DDBJ databases">
        <title>Complete sequence of Trichodesmium erythraeum IMS101.</title>
        <authorList>
            <consortium name="US DOE Joint Genome Institute"/>
            <person name="Copeland A."/>
            <person name="Lucas S."/>
            <person name="Lapidus A."/>
            <person name="Barry K."/>
            <person name="Detter J.C."/>
            <person name="Glavina del Rio T."/>
            <person name="Hammon N."/>
            <person name="Israni S."/>
            <person name="Dalin E."/>
            <person name="Tice H."/>
            <person name="Pitluck S."/>
            <person name="Kiss H."/>
            <person name="Munk A.C."/>
            <person name="Brettin T."/>
            <person name="Bruce D."/>
            <person name="Han C."/>
            <person name="Tapia R."/>
            <person name="Gilna P."/>
            <person name="Schmutz J."/>
            <person name="Larimer F."/>
            <person name="Land M."/>
            <person name="Hauser L."/>
            <person name="Kyrpides N."/>
            <person name="Kim E."/>
            <person name="Richardson P."/>
        </authorList>
    </citation>
    <scope>NUCLEOTIDE SEQUENCE [LARGE SCALE GENOMIC DNA]</scope>
    <source>
        <strain evidence="2">IMS101</strain>
    </source>
</reference>
<dbReference type="Gene3D" id="3.40.50.1110">
    <property type="entry name" value="SGNH hydrolase"/>
    <property type="match status" value="1"/>
</dbReference>
<dbReference type="SUPFAM" id="SSF52266">
    <property type="entry name" value="SGNH hydrolase"/>
    <property type="match status" value="1"/>
</dbReference>
<dbReference type="GO" id="GO:0004622">
    <property type="term" value="F:phosphatidylcholine lysophospholipase activity"/>
    <property type="evidence" value="ECO:0007669"/>
    <property type="project" value="TreeGrafter"/>
</dbReference>
<evidence type="ECO:0000259" key="1">
    <source>
        <dbReference type="Pfam" id="PF13472"/>
    </source>
</evidence>
<evidence type="ECO:0000313" key="2">
    <source>
        <dbReference type="EMBL" id="ABG53465.1"/>
    </source>
</evidence>